<comment type="caution">
    <text evidence="2">The sequence shown here is derived from an EMBL/GenBank/DDBJ whole genome shotgun (WGS) entry which is preliminary data.</text>
</comment>
<protein>
    <recommendedName>
        <fullName evidence="1">Response regulatory domain-containing protein</fullName>
    </recommendedName>
</protein>
<dbReference type="SUPFAM" id="SSF52172">
    <property type="entry name" value="CheY-like"/>
    <property type="match status" value="1"/>
</dbReference>
<dbReference type="SMART" id="SM00448">
    <property type="entry name" value="REC"/>
    <property type="match status" value="1"/>
</dbReference>
<dbReference type="CDD" id="cd17589">
    <property type="entry name" value="REC_TPR"/>
    <property type="match status" value="1"/>
</dbReference>
<dbReference type="InterPro" id="IPR019734">
    <property type="entry name" value="TPR_rpt"/>
</dbReference>
<dbReference type="PANTHER" id="PTHR43228:SF1">
    <property type="entry name" value="TWO-COMPONENT RESPONSE REGULATOR ARR22"/>
    <property type="match status" value="1"/>
</dbReference>
<dbReference type="Gene3D" id="1.25.40.10">
    <property type="entry name" value="Tetratricopeptide repeat domain"/>
    <property type="match status" value="2"/>
</dbReference>
<dbReference type="Pfam" id="PF00072">
    <property type="entry name" value="Response_reg"/>
    <property type="match status" value="1"/>
</dbReference>
<evidence type="ECO:0000313" key="2">
    <source>
        <dbReference type="EMBL" id="CBI11940.1"/>
    </source>
</evidence>
<dbReference type="PROSITE" id="PS50110">
    <property type="entry name" value="RESPONSE_REGULATORY"/>
    <property type="match status" value="1"/>
</dbReference>
<sequence length="541" mass="60414">MMDFTKKRVLIIDDSSAMCASLKHTLGNLGIGKCETSNSGNEAIFRIRQREFDIIVCDYCLGEGSDGQQILEQLRKSSLISPSVAFLMVTAERGYEKVVSCAELAPDDYLLKPFTPETIRLRLERVFEKKETFKVVYELLAQGNSAGAIVECDRLLDLKNKFAIDLIRMKGELLISLDRHEEARVLYEQVISARAIPWAKIGLAKTLSMAGMVEEAIEILELAIADTPQYLEAYDLLAKEHETQGQTALAQAILEQAVEISPQTLSRQTHVGEMAYRNGDLEKAKRAFGIVVDQGKYSFFRSPSDFIRLSKVHLDEGQQDKALSVIADARKSFDKTPDFELETSVMESLIYHGASNREASMLALEKALEMKEKNGLVLPESSHLDLAKSCFLNDKVEEGRSLVKDIVSNFYDDEKVQAMVGQMLEQVGRAEESKELVENSVRDVIKLNNEGVLLAKKGDLAGAIALLVSAAQRMPQNVQVALNAAHALIVDSDRNGWNETQMDMARYLLREHEAKYSSLEKYKKINGMMKEVGLKFGVNIT</sequence>
<dbReference type="InterPro" id="IPR011990">
    <property type="entry name" value="TPR-like_helical_dom_sf"/>
</dbReference>
<dbReference type="AlphaFoldDB" id="E6QXG6"/>
<dbReference type="EMBL" id="CABR01000178">
    <property type="protein sequence ID" value="CBI11940.1"/>
    <property type="molecule type" value="Genomic_DNA"/>
</dbReference>
<gene>
    <name evidence="2" type="ORF">CARN7_2792</name>
</gene>
<proteinExistence type="predicted"/>
<evidence type="ECO:0000259" key="1">
    <source>
        <dbReference type="PROSITE" id="PS50110"/>
    </source>
</evidence>
<dbReference type="InterPro" id="IPR001789">
    <property type="entry name" value="Sig_transdc_resp-reg_receiver"/>
</dbReference>
<reference evidence="2" key="1">
    <citation type="submission" date="2009-10" db="EMBL/GenBank/DDBJ databases">
        <title>Diversity of trophic interactions inside an arsenic-rich microbial ecosystem.</title>
        <authorList>
            <person name="Bertin P.N."/>
            <person name="Heinrich-Salmeron A."/>
            <person name="Pelletier E."/>
            <person name="Goulhen-Chollet F."/>
            <person name="Arsene-Ploetze F."/>
            <person name="Gallien S."/>
            <person name="Calteau A."/>
            <person name="Vallenet D."/>
            <person name="Casiot C."/>
            <person name="Chane-Woon-Ming B."/>
            <person name="Giloteaux L."/>
            <person name="Barakat M."/>
            <person name="Bonnefoy V."/>
            <person name="Bruneel O."/>
            <person name="Chandler M."/>
            <person name="Cleiss J."/>
            <person name="Duran R."/>
            <person name="Elbaz-Poulichet F."/>
            <person name="Fonknechten N."/>
            <person name="Lauga B."/>
            <person name="Mornico D."/>
            <person name="Ortet P."/>
            <person name="Schaeffer C."/>
            <person name="Siguier P."/>
            <person name="Alexander Thil Smith A."/>
            <person name="Van Dorsselaer A."/>
            <person name="Weissenbach J."/>
            <person name="Medigue C."/>
            <person name="Le Paslier D."/>
        </authorList>
    </citation>
    <scope>NUCLEOTIDE SEQUENCE</scope>
</reference>
<dbReference type="PANTHER" id="PTHR43228">
    <property type="entry name" value="TWO-COMPONENT RESPONSE REGULATOR"/>
    <property type="match status" value="1"/>
</dbReference>
<accession>E6QXG6</accession>
<dbReference type="GO" id="GO:0000160">
    <property type="term" value="P:phosphorelay signal transduction system"/>
    <property type="evidence" value="ECO:0007669"/>
    <property type="project" value="InterPro"/>
</dbReference>
<dbReference type="SUPFAM" id="SSF48452">
    <property type="entry name" value="TPR-like"/>
    <property type="match status" value="2"/>
</dbReference>
<organism evidence="2">
    <name type="scientific">mine drainage metagenome</name>
    <dbReference type="NCBI Taxonomy" id="410659"/>
    <lineage>
        <taxon>unclassified sequences</taxon>
        <taxon>metagenomes</taxon>
        <taxon>ecological metagenomes</taxon>
    </lineage>
</organism>
<dbReference type="InterPro" id="IPR011006">
    <property type="entry name" value="CheY-like_superfamily"/>
</dbReference>
<name>E6QXG6_9ZZZZ</name>
<dbReference type="Gene3D" id="3.40.50.2300">
    <property type="match status" value="1"/>
</dbReference>
<dbReference type="InterPro" id="IPR052048">
    <property type="entry name" value="ST_Response_Regulator"/>
</dbReference>
<dbReference type="Pfam" id="PF13181">
    <property type="entry name" value="TPR_8"/>
    <property type="match status" value="2"/>
</dbReference>
<dbReference type="SMART" id="SM00028">
    <property type="entry name" value="TPR"/>
    <property type="match status" value="3"/>
</dbReference>
<feature type="domain" description="Response regulatory" evidence="1">
    <location>
        <begin position="8"/>
        <end position="127"/>
    </location>
</feature>